<evidence type="ECO:0000313" key="2">
    <source>
        <dbReference type="Proteomes" id="UP000015103"/>
    </source>
</evidence>
<organism evidence="1 2">
    <name type="scientific">Rhodnius prolixus</name>
    <name type="common">Triatomid bug</name>
    <dbReference type="NCBI Taxonomy" id="13249"/>
    <lineage>
        <taxon>Eukaryota</taxon>
        <taxon>Metazoa</taxon>
        <taxon>Ecdysozoa</taxon>
        <taxon>Arthropoda</taxon>
        <taxon>Hexapoda</taxon>
        <taxon>Insecta</taxon>
        <taxon>Pterygota</taxon>
        <taxon>Neoptera</taxon>
        <taxon>Paraneoptera</taxon>
        <taxon>Hemiptera</taxon>
        <taxon>Heteroptera</taxon>
        <taxon>Panheteroptera</taxon>
        <taxon>Cimicomorpha</taxon>
        <taxon>Reduviidae</taxon>
        <taxon>Triatominae</taxon>
        <taxon>Rhodnius</taxon>
    </lineage>
</organism>
<keyword evidence="2" id="KW-1185">Reference proteome</keyword>
<name>T1HJ35_RHOPR</name>
<accession>T1HJ35</accession>
<dbReference type="AlphaFoldDB" id="T1HJ35"/>
<dbReference type="HOGENOM" id="CLU_2457590_0_0_1"/>
<protein>
    <submittedName>
        <fullName evidence="1">Uncharacterized protein</fullName>
    </submittedName>
</protein>
<proteinExistence type="predicted"/>
<evidence type="ECO:0000313" key="1">
    <source>
        <dbReference type="EnsemblMetazoa" id="RPRC004058-PA"/>
    </source>
</evidence>
<dbReference type="VEuPathDB" id="VectorBase:RPRC004058"/>
<dbReference type="EnsemblMetazoa" id="RPRC004058-RA">
    <property type="protein sequence ID" value="RPRC004058-PA"/>
    <property type="gene ID" value="RPRC004058"/>
</dbReference>
<reference evidence="1" key="1">
    <citation type="submission" date="2015-05" db="UniProtKB">
        <authorList>
            <consortium name="EnsemblMetazoa"/>
        </authorList>
    </citation>
    <scope>IDENTIFICATION</scope>
</reference>
<dbReference type="InParanoid" id="T1HJ35"/>
<sequence length="89" mass="10263">MADRGSEGRFGGKGIRLEKMEGEMARSSFTSNDEATVAFIERCKAIKWQFTDVFQLEVFILTLFKPFESTFISHISTYLDVIAYLYIFD</sequence>
<dbReference type="Proteomes" id="UP000015103">
    <property type="component" value="Unassembled WGS sequence"/>
</dbReference>
<dbReference type="EMBL" id="ACPB03018582">
    <property type="status" value="NOT_ANNOTATED_CDS"/>
    <property type="molecule type" value="Genomic_DNA"/>
</dbReference>